<comment type="caution">
    <text evidence="2">The sequence shown here is derived from an EMBL/GenBank/DDBJ whole genome shotgun (WGS) entry which is preliminary data.</text>
</comment>
<dbReference type="Gene3D" id="3.50.50.60">
    <property type="entry name" value="FAD/NAD(P)-binding domain"/>
    <property type="match status" value="1"/>
</dbReference>
<organism evidence="2 3">
    <name type="scientific">Saccharothrix variisporea</name>
    <dbReference type="NCBI Taxonomy" id="543527"/>
    <lineage>
        <taxon>Bacteria</taxon>
        <taxon>Bacillati</taxon>
        <taxon>Actinomycetota</taxon>
        <taxon>Actinomycetes</taxon>
        <taxon>Pseudonocardiales</taxon>
        <taxon>Pseudonocardiaceae</taxon>
        <taxon>Saccharothrix</taxon>
    </lineage>
</organism>
<dbReference type="SUPFAM" id="SSF51905">
    <property type="entry name" value="FAD/NAD(P)-binding domain"/>
    <property type="match status" value="1"/>
</dbReference>
<evidence type="ECO:0000259" key="1">
    <source>
        <dbReference type="Pfam" id="PF01266"/>
    </source>
</evidence>
<proteinExistence type="predicted"/>
<feature type="domain" description="FAD dependent oxidoreductase" evidence="1">
    <location>
        <begin position="3"/>
        <end position="65"/>
    </location>
</feature>
<protein>
    <submittedName>
        <fullName evidence="2">FAD dependent oxidoreductase</fullName>
    </submittedName>
</protein>
<dbReference type="InterPro" id="IPR006076">
    <property type="entry name" value="FAD-dep_OxRdtase"/>
</dbReference>
<reference evidence="2 3" key="1">
    <citation type="submission" date="2018-10" db="EMBL/GenBank/DDBJ databases">
        <title>Sequencing the genomes of 1000 actinobacteria strains.</title>
        <authorList>
            <person name="Klenk H.-P."/>
        </authorList>
    </citation>
    <scope>NUCLEOTIDE SEQUENCE [LARGE SCALE GENOMIC DNA]</scope>
    <source>
        <strain evidence="2 3">DSM 43911</strain>
    </source>
</reference>
<keyword evidence="3" id="KW-1185">Reference proteome</keyword>
<dbReference type="OrthoDB" id="9806257at2"/>
<dbReference type="EMBL" id="RBXR01000001">
    <property type="protein sequence ID" value="RKT74392.1"/>
    <property type="molecule type" value="Genomic_DNA"/>
</dbReference>
<dbReference type="Pfam" id="PF01266">
    <property type="entry name" value="DAO"/>
    <property type="match status" value="1"/>
</dbReference>
<dbReference type="Proteomes" id="UP000272729">
    <property type="component" value="Unassembled WGS sequence"/>
</dbReference>
<evidence type="ECO:0000313" key="2">
    <source>
        <dbReference type="EMBL" id="RKT74392.1"/>
    </source>
</evidence>
<evidence type="ECO:0000313" key="3">
    <source>
        <dbReference type="Proteomes" id="UP000272729"/>
    </source>
</evidence>
<gene>
    <name evidence="2" type="ORF">DFJ66_7741</name>
</gene>
<accession>A0A495XKI0</accession>
<sequence length="95" mass="10562">MTRLCTVLPAAARWRIERMRTGFRTMTSDELPVLDVAEDPRFVVATGHHRNGILLGPLTGRIVAGLVAGAPEELDLSPFSYGRTLRPHAWFASKY</sequence>
<name>A0A495XKI0_9PSEU</name>
<dbReference type="InterPro" id="IPR036188">
    <property type="entry name" value="FAD/NAD-bd_sf"/>
</dbReference>
<dbReference type="AlphaFoldDB" id="A0A495XKI0"/>